<comment type="caution">
    <text evidence="2">The sequence shown here is derived from an EMBL/GenBank/DDBJ whole genome shotgun (WGS) entry which is preliminary data.</text>
</comment>
<gene>
    <name evidence="2" type="ORF">SHI21_17615</name>
</gene>
<evidence type="ECO:0000313" key="3">
    <source>
        <dbReference type="Proteomes" id="UP001302274"/>
    </source>
</evidence>
<evidence type="ECO:0000313" key="2">
    <source>
        <dbReference type="EMBL" id="MEA9358055.1"/>
    </source>
</evidence>
<reference evidence="2 3" key="1">
    <citation type="submission" date="2023-11" db="EMBL/GenBank/DDBJ databases">
        <title>A Novel Polar Bacteriovorax (B. antarcticus) Isolated from the Biocrust in Antarctica.</title>
        <authorList>
            <person name="Mun W."/>
            <person name="Choi S.Y."/>
            <person name="Mitchell R.J."/>
        </authorList>
    </citation>
    <scope>NUCLEOTIDE SEQUENCE [LARGE SCALE GENOMIC DNA]</scope>
    <source>
        <strain evidence="2 3">PP10</strain>
    </source>
</reference>
<feature type="signal peptide" evidence="1">
    <location>
        <begin position="1"/>
        <end position="18"/>
    </location>
</feature>
<proteinExistence type="predicted"/>
<dbReference type="RefSeq" id="WP_323578303.1">
    <property type="nucleotide sequence ID" value="NZ_JAYGJQ010000002.1"/>
</dbReference>
<organism evidence="2 3">
    <name type="scientific">Bacteriovorax antarcticus</name>
    <dbReference type="NCBI Taxonomy" id="3088717"/>
    <lineage>
        <taxon>Bacteria</taxon>
        <taxon>Pseudomonadati</taxon>
        <taxon>Bdellovibrionota</taxon>
        <taxon>Bacteriovoracia</taxon>
        <taxon>Bacteriovoracales</taxon>
        <taxon>Bacteriovoracaceae</taxon>
        <taxon>Bacteriovorax</taxon>
    </lineage>
</organism>
<name>A0ABU5W1B8_9BACT</name>
<sequence length="131" mass="13330">MKSLLVILTLALSLGAMASETGSGPNGPYTVGPLGYTDPFYSSAGTSAVTGGTVLGTSVSNPLVTTAGTSVAFNLKAVAIAVENDAQNYLQTGEMSEILGYTVNNVLEQNADLSVEEAVSIVLDFAAIHSK</sequence>
<keyword evidence="3" id="KW-1185">Reference proteome</keyword>
<feature type="chain" id="PRO_5045136651" evidence="1">
    <location>
        <begin position="19"/>
        <end position="131"/>
    </location>
</feature>
<protein>
    <submittedName>
        <fullName evidence="2">Uncharacterized protein</fullName>
    </submittedName>
</protein>
<keyword evidence="1" id="KW-0732">Signal</keyword>
<dbReference type="EMBL" id="JAYGJQ010000002">
    <property type="protein sequence ID" value="MEA9358055.1"/>
    <property type="molecule type" value="Genomic_DNA"/>
</dbReference>
<dbReference type="Proteomes" id="UP001302274">
    <property type="component" value="Unassembled WGS sequence"/>
</dbReference>
<accession>A0ABU5W1B8</accession>
<evidence type="ECO:0000256" key="1">
    <source>
        <dbReference type="SAM" id="SignalP"/>
    </source>
</evidence>